<dbReference type="Proteomes" id="UP001589718">
    <property type="component" value="Unassembled WGS sequence"/>
</dbReference>
<proteinExistence type="predicted"/>
<protein>
    <submittedName>
        <fullName evidence="2">NAD(P)H-binding protein</fullName>
    </submittedName>
</protein>
<feature type="domain" description="NAD(P)-binding" evidence="1">
    <location>
        <begin position="7"/>
        <end position="177"/>
    </location>
</feature>
<gene>
    <name evidence="2" type="ORF">ACFFTU_09955</name>
</gene>
<dbReference type="PANTHER" id="PTHR43162:SF1">
    <property type="entry name" value="PRESTALK A DIFFERENTIATION PROTEIN A"/>
    <property type="match status" value="1"/>
</dbReference>
<dbReference type="Gene3D" id="3.40.50.720">
    <property type="entry name" value="NAD(P)-binding Rossmann-like Domain"/>
    <property type="match status" value="1"/>
</dbReference>
<dbReference type="PANTHER" id="PTHR43162">
    <property type="match status" value="1"/>
</dbReference>
<sequence length="282" mass="29574">MTILITGARGQIGRAVVDRLHTAGLPVRAASARPAELSVPDGVDTVEVVLDRPETFGAALDGVRQVFLYPNPAGIDELIKAAVAAGVEHVVLLSSSSVLAPGAENEPLALHHLQVERALADSELACTFLRPGAFDSNARGWARTIGQSLPVQLAFPDAEFAFIHPDDVADVAVAALTGDSLTGRSITLTGPESLSFRQQLAALGDALGREIAVERISRAEQERQMAAFMPGPMVSSLLKGWEAADGTPEAVAETTASLLGRPARTFAQWARENAHTFASAAS</sequence>
<dbReference type="Pfam" id="PF13460">
    <property type="entry name" value="NAD_binding_10"/>
    <property type="match status" value="1"/>
</dbReference>
<accession>A0ABV5PAX0</accession>
<comment type="caution">
    <text evidence="2">The sequence shown here is derived from an EMBL/GenBank/DDBJ whole genome shotgun (WGS) entry which is preliminary data.</text>
</comment>
<evidence type="ECO:0000313" key="3">
    <source>
        <dbReference type="Proteomes" id="UP001589718"/>
    </source>
</evidence>
<dbReference type="InterPro" id="IPR051604">
    <property type="entry name" value="Ergot_Alk_Oxidoreductase"/>
</dbReference>
<reference evidence="2 3" key="1">
    <citation type="submission" date="2024-09" db="EMBL/GenBank/DDBJ databases">
        <authorList>
            <person name="Sun Q."/>
            <person name="Mori K."/>
        </authorList>
    </citation>
    <scope>NUCLEOTIDE SEQUENCE [LARGE SCALE GENOMIC DNA]</scope>
    <source>
        <strain evidence="2 3">JCM 4362</strain>
    </source>
</reference>
<name>A0ABV5PAX0_STRCM</name>
<dbReference type="InterPro" id="IPR016040">
    <property type="entry name" value="NAD(P)-bd_dom"/>
</dbReference>
<keyword evidence="3" id="KW-1185">Reference proteome</keyword>
<dbReference type="RefSeq" id="WP_345227592.1">
    <property type="nucleotide sequence ID" value="NZ_BAAAXE010000014.1"/>
</dbReference>
<evidence type="ECO:0000313" key="2">
    <source>
        <dbReference type="EMBL" id="MFB9520269.1"/>
    </source>
</evidence>
<evidence type="ECO:0000259" key="1">
    <source>
        <dbReference type="Pfam" id="PF13460"/>
    </source>
</evidence>
<dbReference type="EMBL" id="JBHMCR010000005">
    <property type="protein sequence ID" value="MFB9520269.1"/>
    <property type="molecule type" value="Genomic_DNA"/>
</dbReference>
<dbReference type="InterPro" id="IPR036291">
    <property type="entry name" value="NAD(P)-bd_dom_sf"/>
</dbReference>
<dbReference type="SUPFAM" id="SSF51735">
    <property type="entry name" value="NAD(P)-binding Rossmann-fold domains"/>
    <property type="match status" value="1"/>
</dbReference>
<organism evidence="2 3">
    <name type="scientific">Streptomyces cremeus</name>
    <dbReference type="NCBI Taxonomy" id="66881"/>
    <lineage>
        <taxon>Bacteria</taxon>
        <taxon>Bacillati</taxon>
        <taxon>Actinomycetota</taxon>
        <taxon>Actinomycetes</taxon>
        <taxon>Kitasatosporales</taxon>
        <taxon>Streptomycetaceae</taxon>
        <taxon>Streptomyces</taxon>
    </lineage>
</organism>